<dbReference type="InterPro" id="IPR025066">
    <property type="entry name" value="CCDC174-like"/>
</dbReference>
<feature type="compositionally biased region" description="Basic and acidic residues" evidence="2">
    <location>
        <begin position="375"/>
        <end position="389"/>
    </location>
</feature>
<sequence>MDKKKKPFAVTASSLVDLKAELYRKQEQFKQEKLGHENGGAGFTSKSKVKKPNVWSKQNTGVSARAEKDAEQLAEEQTSLDTSRRKLEEKAKLYEQMTRGDFPDEETEGLFLVDFTQKIIDKKREMYEQKETERKDEESDNSSVPPPQNPDEEWVDYVDALGRSRRCMKKDLPGFKKMDQDFTGKGKASDDKTLLSEDMRRELQRQEWEREEEEAMKKPVGPIHYEDIRGQEARDLGVGYFAFAHDEEQRRKQRETLDMLRDQTTDQRTKREQLKDKRQAILRARLAKVRQRKMKKAKLDVEDEGESSPPPEDSPEISTVKKVVVEIQERKDTKPGVPHVREWDRGKEFMFTEWTSRRREERDSDFAPPSAYFTERNRPGKFQTKENKSKIPFKWTKDPGGISESKEEPHAHPTIHPSVVKPLILHTGSREGWSLSQPTSGDSQSQGSSNNP</sequence>
<feature type="region of interest" description="Disordered" evidence="2">
    <location>
        <begin position="356"/>
        <end position="452"/>
    </location>
</feature>
<dbReference type="STRING" id="69293.ENSGACP00000000986"/>
<reference evidence="4" key="2">
    <citation type="submission" date="2025-08" db="UniProtKB">
        <authorList>
            <consortium name="Ensembl"/>
        </authorList>
    </citation>
    <scope>IDENTIFICATION</scope>
</reference>
<organism evidence="4 5">
    <name type="scientific">Gasterosteus aculeatus aculeatus</name>
    <name type="common">three-spined stickleback</name>
    <dbReference type="NCBI Taxonomy" id="481459"/>
    <lineage>
        <taxon>Eukaryota</taxon>
        <taxon>Metazoa</taxon>
        <taxon>Chordata</taxon>
        <taxon>Craniata</taxon>
        <taxon>Vertebrata</taxon>
        <taxon>Euteleostomi</taxon>
        <taxon>Actinopterygii</taxon>
        <taxon>Neopterygii</taxon>
        <taxon>Teleostei</taxon>
        <taxon>Neoteleostei</taxon>
        <taxon>Acanthomorphata</taxon>
        <taxon>Eupercaria</taxon>
        <taxon>Perciformes</taxon>
        <taxon>Cottioidei</taxon>
        <taxon>Gasterosteales</taxon>
        <taxon>Gasterosteidae</taxon>
        <taxon>Gasterosteus</taxon>
    </lineage>
</organism>
<feature type="compositionally biased region" description="Low complexity" evidence="2">
    <location>
        <begin position="436"/>
        <end position="452"/>
    </location>
</feature>
<dbReference type="eggNOG" id="ENOG502QWJ9">
    <property type="taxonomic scope" value="Eukaryota"/>
</dbReference>
<dbReference type="AlphaFoldDB" id="G3N6R1"/>
<dbReference type="GO" id="GO:0005634">
    <property type="term" value="C:nucleus"/>
    <property type="evidence" value="ECO:0007669"/>
    <property type="project" value="TreeGrafter"/>
</dbReference>
<dbReference type="PANTHER" id="PTHR15885">
    <property type="entry name" value="COILED-COIL DOMAIN-CONTAINING PROTEIN 174"/>
    <property type="match status" value="1"/>
</dbReference>
<protein>
    <submittedName>
        <fullName evidence="4">Coiled-coil domain containing 174</fullName>
    </submittedName>
</protein>
<feature type="region of interest" description="Disordered" evidence="2">
    <location>
        <begin position="251"/>
        <end position="278"/>
    </location>
</feature>
<accession>G3N6R1</accession>
<reference evidence="4" key="3">
    <citation type="submission" date="2025-09" db="UniProtKB">
        <authorList>
            <consortium name="Ensembl"/>
        </authorList>
    </citation>
    <scope>IDENTIFICATION</scope>
</reference>
<reference evidence="4 5" key="1">
    <citation type="journal article" date="2021" name="G3 (Bethesda)">
        <title>Improved contiguity of the threespine stickleback genome using long-read sequencing.</title>
        <authorList>
            <person name="Nath S."/>
            <person name="Shaw D.E."/>
            <person name="White M.A."/>
        </authorList>
    </citation>
    <scope>NUCLEOTIDE SEQUENCE [LARGE SCALE GENOMIC DNA]</scope>
    <source>
        <strain evidence="4 5">Lake Benthic</strain>
    </source>
</reference>
<evidence type="ECO:0000256" key="2">
    <source>
        <dbReference type="SAM" id="MobiDB-lite"/>
    </source>
</evidence>
<feature type="region of interest" description="Disordered" evidence="2">
    <location>
        <begin position="169"/>
        <end position="224"/>
    </location>
</feature>
<dbReference type="InParanoid" id="G3N6R1"/>
<feature type="compositionally biased region" description="Basic and acidic residues" evidence="2">
    <location>
        <begin position="356"/>
        <end position="365"/>
    </location>
</feature>
<dbReference type="InterPro" id="IPR057464">
    <property type="entry name" value="CCDC174_GRSR"/>
</dbReference>
<evidence type="ECO:0000313" key="5">
    <source>
        <dbReference type="Proteomes" id="UP000007635"/>
    </source>
</evidence>
<dbReference type="Ensembl" id="ENSGACT00000000986.2">
    <property type="protein sequence ID" value="ENSGACP00000000986.2"/>
    <property type="gene ID" value="ENSGACG00000000764.2"/>
</dbReference>
<feature type="region of interest" description="Disordered" evidence="2">
    <location>
        <begin position="124"/>
        <end position="156"/>
    </location>
</feature>
<feature type="region of interest" description="Disordered" evidence="2">
    <location>
        <begin position="31"/>
        <end position="86"/>
    </location>
</feature>
<dbReference type="Pfam" id="PF25449">
    <property type="entry name" value="CCDC174_GRSR"/>
    <property type="match status" value="1"/>
</dbReference>
<evidence type="ECO:0000259" key="3">
    <source>
        <dbReference type="Pfam" id="PF25449"/>
    </source>
</evidence>
<dbReference type="GeneTree" id="ENSGT00440000033958"/>
<dbReference type="Pfam" id="PF13300">
    <property type="entry name" value="DUF4078"/>
    <property type="match status" value="1"/>
</dbReference>
<evidence type="ECO:0000313" key="4">
    <source>
        <dbReference type="Ensembl" id="ENSGACP00000000986.2"/>
    </source>
</evidence>
<feature type="compositionally biased region" description="Basic and acidic residues" evidence="2">
    <location>
        <begin position="124"/>
        <end position="137"/>
    </location>
</feature>
<proteinExistence type="predicted"/>
<feature type="region of interest" description="Disordered" evidence="2">
    <location>
        <begin position="292"/>
        <end position="320"/>
    </location>
</feature>
<dbReference type="OMA" id="PEMRPWD"/>
<dbReference type="Proteomes" id="UP000007635">
    <property type="component" value="Chromosome XVII"/>
</dbReference>
<dbReference type="PANTHER" id="PTHR15885:SF1">
    <property type="entry name" value="COILED-COIL DOMAIN-CONTAINING PROTEIN 174"/>
    <property type="match status" value="1"/>
</dbReference>
<name>G3N6R1_GASAC</name>
<feature type="compositionally biased region" description="Basic and acidic residues" evidence="2">
    <location>
        <begin position="169"/>
        <end position="208"/>
    </location>
</feature>
<keyword evidence="5" id="KW-1185">Reference proteome</keyword>
<dbReference type="Bgee" id="ENSGACG00000000764">
    <property type="expression patterns" value="Expressed in embryo and 12 other cell types or tissues"/>
</dbReference>
<feature type="domain" description="CCDC174 alpha/beta GRSR" evidence="3">
    <location>
        <begin position="154"/>
        <end position="182"/>
    </location>
</feature>
<evidence type="ECO:0000256" key="1">
    <source>
        <dbReference type="ARBA" id="ARBA00023054"/>
    </source>
</evidence>
<keyword evidence="1" id="KW-0175">Coiled coil</keyword>